<dbReference type="Proteomes" id="UP001060170">
    <property type="component" value="Chromosome 12"/>
</dbReference>
<gene>
    <name evidence="1" type="ORF">MJO28_012619</name>
</gene>
<proteinExistence type="predicted"/>
<reference evidence="1 2" key="3">
    <citation type="journal article" date="2022" name="Microbiol. Spectr.">
        <title>Folding features and dynamics of 3D genome architecture in plant fungal pathogens.</title>
        <authorList>
            <person name="Xia C."/>
        </authorList>
    </citation>
    <scope>NUCLEOTIDE SEQUENCE [LARGE SCALE GENOMIC DNA]</scope>
    <source>
        <strain evidence="1 2">93-210</strain>
    </source>
</reference>
<name>A0ACC0E103_9BASI</name>
<organism evidence="1 2">
    <name type="scientific">Puccinia striiformis f. sp. tritici</name>
    <dbReference type="NCBI Taxonomy" id="168172"/>
    <lineage>
        <taxon>Eukaryota</taxon>
        <taxon>Fungi</taxon>
        <taxon>Dikarya</taxon>
        <taxon>Basidiomycota</taxon>
        <taxon>Pucciniomycotina</taxon>
        <taxon>Pucciniomycetes</taxon>
        <taxon>Pucciniales</taxon>
        <taxon>Pucciniaceae</taxon>
        <taxon>Puccinia</taxon>
    </lineage>
</organism>
<evidence type="ECO:0000313" key="1">
    <source>
        <dbReference type="EMBL" id="KAI7942592.1"/>
    </source>
</evidence>
<protein>
    <submittedName>
        <fullName evidence="1">Uncharacterized protein</fullName>
    </submittedName>
</protein>
<evidence type="ECO:0000313" key="2">
    <source>
        <dbReference type="Proteomes" id="UP001060170"/>
    </source>
</evidence>
<accession>A0ACC0E103</accession>
<keyword evidence="2" id="KW-1185">Reference proteome</keyword>
<reference evidence="2" key="1">
    <citation type="journal article" date="2018" name="BMC Genomics">
        <title>Genomic insights into host adaptation between the wheat stripe rust pathogen (Puccinia striiformis f. sp. tritici) and the barley stripe rust pathogen (Puccinia striiformis f. sp. hordei).</title>
        <authorList>
            <person name="Xia C."/>
            <person name="Wang M."/>
            <person name="Yin C."/>
            <person name="Cornejo O.E."/>
            <person name="Hulbert S.H."/>
            <person name="Chen X."/>
        </authorList>
    </citation>
    <scope>NUCLEOTIDE SEQUENCE [LARGE SCALE GENOMIC DNA]</scope>
    <source>
        <strain evidence="2">93-210</strain>
    </source>
</reference>
<comment type="caution">
    <text evidence="1">The sequence shown here is derived from an EMBL/GenBank/DDBJ whole genome shotgun (WGS) entry which is preliminary data.</text>
</comment>
<reference evidence="2" key="2">
    <citation type="journal article" date="2018" name="Mol. Plant Microbe Interact.">
        <title>Genome sequence resources for the wheat stripe rust pathogen (Puccinia striiformis f. sp. tritici) and the barley stripe rust pathogen (Puccinia striiformis f. sp. hordei).</title>
        <authorList>
            <person name="Xia C."/>
            <person name="Wang M."/>
            <person name="Yin C."/>
            <person name="Cornejo O.E."/>
            <person name="Hulbert S.H."/>
            <person name="Chen X."/>
        </authorList>
    </citation>
    <scope>NUCLEOTIDE SEQUENCE [LARGE SCALE GENOMIC DNA]</scope>
    <source>
        <strain evidence="2">93-210</strain>
    </source>
</reference>
<dbReference type="EMBL" id="CM045876">
    <property type="protein sequence ID" value="KAI7942592.1"/>
    <property type="molecule type" value="Genomic_DNA"/>
</dbReference>
<sequence length="2278" mass="258190">MAAPAGIEPPTCPLVADEKCKNIIGFKRKILGVTGVLLGTDLANAARALPDPETIRIKIVEKPTNKPIASSSKTTIDHKPVASSSTTTIDHKPVASSSKSKINSYFIPQGRTTGIISSSSSVNPRDSEQEFTSEPYEQSSDSELEIITEATGRLSTKQRTLPELPEADTLESYPRALRPMLETVLINLKYWKESIEQNDESLQILSLKTAVNAQETLLNNLSLDEFKAIFDQWDPSLELKMTTRRGLTLMEKRGEISSQEMLQLRDGISLNQPEVANHPNNSEPIIPESNEENMETFTSLPTFDSSTSSDRSVETSQSAPAGISSEPKKCEAKKPEEQPSTSPSGSSLPTDRQDESTAQLPSLDPPRDHPIGPHSPRDLPGVGGDEIPKPRRRDSSPTPRGKRISSKLTRDELVTLLQELFTSIEKIVDTNASDLSKQINLRSNTELKNIIGQRSDSIDTKLKSLQFTSENTISVLNKTPLNTILNTLTNFSRSSSCNDSEMKSLISENLCYLKDNIVKTDLIQSDQKLNEMILSNNKLQSSFDNLFSLVYDKLDNFSKIMYHSFTDNANKIESFSQSNLLSASSLSTDMRQIKTMIENEREPVSNSNSKEKSCSDCHNNLNDPNNEITGAVLTIGNDQSVCHCHDKILELKLDHELLTELNDKIENLIDSTVEPIKDVQQRLLIIENNQNRQFQSLADKIDLLLNIKSESQQPMSYFQSDQKEGSTSCTNLPEQDNSKGKSREVESPLHPKHDSGRSTSLYPVTSKEALDNFVQPTNSKPTFSSDTTRIINQSLSRLETWPTFTGDGEYNHIDFIKTIDALQEDSQCEDGVIINKLRDIMTGVAKQWFDSVRNAVGHQSWSFWKSLIEQKYGTINWRKRMMRLFDQDKFVPGAVPASVWVTTQYKRITACEPATSSEMIIFKLLSKMDKDVSFSAQNTIRNNVDLTSLINALDDITEYTQLGRNRPRYDLSNNKTSTYSTPSTTLDKSKDSKQKEGSSKLKCYTCNQPGHSSRNCPKSSRKISQLEGESDSESEDEHEQSSEPPILCISPNTIDYFITPISGSNNLVEMECAGRKCQVLLDSGAYKSVVGKNYVSQFNPKWKDYIFSQSSDKFHSCTDSLVTIGILRVRLIYEKYEFITDFVVIDNAVVNYFILGNDYLSHFKISIMNDEGTYFRIGSDATKHAFKKQNKLMPSTVSSVTPFEKEVLDTSKINPELSNQQKRALLDLLFQNGTAFATVDEPFGSIKGHEVKMTLTIERPYPPALRKAPYPASPRSREALEEHIHNLLKLNVIRKVGANENVDITTPVIIAWHNGKSRLVGDFRALNTYTTPDRYPMPKIMESLSKLHKAKYITCMDVLKGFHQNVIHKDSRQYLRIVCHLGVYEYLCMPFGIKNAPSHFQRMMDLEFTNELSQLWLIIYIDDIIVFSDSWEEHLIRLEVILKKITKMNMKISLSKCQFGFSELKALGHIVNGLSLGIDKHRVAAVLLKPIPQNVKELQMFLGFAGYYRLHIKDFGGMASSLYKMCSPSVVFEMTIERVKSYEAIKHSLTNAPLLFHPDSSKPFKLYVDACMEGIGAALHQIQIVEDKPVEGPICFISRQLKESEKKYGASQLECLCLVWALDKLYYYLDGCNFEVITDCTALKSLLNMKTPSRHMLRWQIAIQEWRSSMTIVHRDGIIHKNADGLSRWALPNDSNNPAWDGEETERDVPLMPIIGSGITTAHYLAQFALPNDNSNPAFEEEACVDSTPIMAISISGLSTSFWEMIGKSYENDKNTTILMQLLQTKFEEKDLVEGLEGHWKKHFLQGRFVLLDGLLYHRREHNSAIVLVNTEHKNIILNECHDGITSGHFSKDRTLNRVQALAWWPEWRNEVSQYCDSCDRCQKANRSTGKKFGLLQAIDEPKSRWEVINMDFVTALPPGGKENFNAVLVVCDRFSKRARFLPCYKDSSAMDVALIFWNNIISDVGCPRTIITDRDPKFTSDFWQNLFEVLGTKLAFSTAYHPQTDGLAERMIQTLEDMIRRYCAYGLDYKDNDGYTHDWVSLLPALEFAYNSSKHSTTGLIPFELERGWIPHMPRDFLLSKTIELHPTSECFQQMMFKAEEKASSCVKEAVEYNKERWDKTHRDHDLKIGDEVLISTVNFNNLAGPRKLKDAFIGPFVILKFHGRNAVEVKLTEEYQQRHPTFPISLCKPYIRQDGETRAPLPYISPPIETNSEVKIPQKILKDKIIRKEGKDCRLYLVRFKNCQSDQDLWLEDKDISNSAILLRSYRTRKRAKNSL</sequence>